<dbReference type="InterPro" id="IPR052155">
    <property type="entry name" value="Biofilm_reg_signaling"/>
</dbReference>
<dbReference type="CDD" id="cd01949">
    <property type="entry name" value="GGDEF"/>
    <property type="match status" value="1"/>
</dbReference>
<dbReference type="InterPro" id="IPR000700">
    <property type="entry name" value="PAS-assoc_C"/>
</dbReference>
<sequence>MGMQFTLRESRALYGLLAETTSDIILKTNCEGFVVQASPALEQLGFPVPNMLIGPHLLDLVGHTHAGIVGDALAAAIEGGRVGRWVEFPAASADGTEHWFELQLRALTDAKGKVYGALGVMRCVDERRAMSDRLFAATYTDALTGLTNRQAFISMLEHMLDDGPDGCLALFSVDFFRAINMKYGQATGDGVLVVFADLLRELLRGEDMISRIGSERFAVLLPRTDPEHAEAICNRVVRTLGDLRQTVGESRMAITASASVARVAGTLDETLERAEMALFVAKAKGRNRLEREKA</sequence>
<dbReference type="InterPro" id="IPR029787">
    <property type="entry name" value="Nucleotide_cyclase"/>
</dbReference>
<protein>
    <recommendedName>
        <fullName evidence="5">Diguanylate cyclase</fullName>
    </recommendedName>
</protein>
<dbReference type="CDD" id="cd00130">
    <property type="entry name" value="PAS"/>
    <property type="match status" value="1"/>
</dbReference>
<reference evidence="3" key="1">
    <citation type="journal article" date="2014" name="Int. J. Syst. Evol. Microbiol.">
        <title>Complete genome sequence of Corynebacterium casei LMG S-19264T (=DSM 44701T), isolated from a smear-ripened cheese.</title>
        <authorList>
            <consortium name="US DOE Joint Genome Institute (JGI-PGF)"/>
            <person name="Walter F."/>
            <person name="Albersmeier A."/>
            <person name="Kalinowski J."/>
            <person name="Ruckert C."/>
        </authorList>
    </citation>
    <scope>NUCLEOTIDE SEQUENCE</scope>
    <source>
        <strain evidence="3">KCTC 32255</strain>
    </source>
</reference>
<reference evidence="3" key="2">
    <citation type="submission" date="2020-09" db="EMBL/GenBank/DDBJ databases">
        <authorList>
            <person name="Sun Q."/>
            <person name="Kim S."/>
        </authorList>
    </citation>
    <scope>NUCLEOTIDE SEQUENCE</scope>
    <source>
        <strain evidence="3">KCTC 32255</strain>
    </source>
</reference>
<name>A0A918PKG4_9SPHN</name>
<evidence type="ECO:0008006" key="5">
    <source>
        <dbReference type="Google" id="ProtNLM"/>
    </source>
</evidence>
<dbReference type="Proteomes" id="UP000648075">
    <property type="component" value="Unassembled WGS sequence"/>
</dbReference>
<dbReference type="InterPro" id="IPR000160">
    <property type="entry name" value="GGDEF_dom"/>
</dbReference>
<dbReference type="SUPFAM" id="SSF55785">
    <property type="entry name" value="PYP-like sensor domain (PAS domain)"/>
    <property type="match status" value="1"/>
</dbReference>
<evidence type="ECO:0000313" key="3">
    <source>
        <dbReference type="EMBL" id="GGZ14172.1"/>
    </source>
</evidence>
<feature type="domain" description="GGDEF" evidence="2">
    <location>
        <begin position="164"/>
        <end position="294"/>
    </location>
</feature>
<dbReference type="NCBIfam" id="TIGR00229">
    <property type="entry name" value="sensory_box"/>
    <property type="match status" value="1"/>
</dbReference>
<organism evidence="3 4">
    <name type="scientific">Novosphingobium colocasiae</name>
    <dbReference type="NCBI Taxonomy" id="1256513"/>
    <lineage>
        <taxon>Bacteria</taxon>
        <taxon>Pseudomonadati</taxon>
        <taxon>Pseudomonadota</taxon>
        <taxon>Alphaproteobacteria</taxon>
        <taxon>Sphingomonadales</taxon>
        <taxon>Sphingomonadaceae</taxon>
        <taxon>Novosphingobium</taxon>
    </lineage>
</organism>
<feature type="domain" description="PAC" evidence="1">
    <location>
        <begin position="84"/>
        <end position="136"/>
    </location>
</feature>
<comment type="caution">
    <text evidence="3">The sequence shown here is derived from an EMBL/GenBank/DDBJ whole genome shotgun (WGS) entry which is preliminary data.</text>
</comment>
<dbReference type="InterPro" id="IPR035965">
    <property type="entry name" value="PAS-like_dom_sf"/>
</dbReference>
<dbReference type="Gene3D" id="3.30.70.270">
    <property type="match status" value="1"/>
</dbReference>
<evidence type="ECO:0000313" key="4">
    <source>
        <dbReference type="Proteomes" id="UP000648075"/>
    </source>
</evidence>
<dbReference type="PANTHER" id="PTHR44757:SF2">
    <property type="entry name" value="BIOFILM ARCHITECTURE MAINTENANCE PROTEIN MBAA"/>
    <property type="match status" value="1"/>
</dbReference>
<dbReference type="SUPFAM" id="SSF55073">
    <property type="entry name" value="Nucleotide cyclase"/>
    <property type="match status" value="1"/>
</dbReference>
<dbReference type="NCBIfam" id="TIGR00254">
    <property type="entry name" value="GGDEF"/>
    <property type="match status" value="1"/>
</dbReference>
<evidence type="ECO:0000259" key="1">
    <source>
        <dbReference type="PROSITE" id="PS50113"/>
    </source>
</evidence>
<dbReference type="InterPro" id="IPR000014">
    <property type="entry name" value="PAS"/>
</dbReference>
<dbReference type="SMART" id="SM00267">
    <property type="entry name" value="GGDEF"/>
    <property type="match status" value="1"/>
</dbReference>
<keyword evidence="4" id="KW-1185">Reference proteome</keyword>
<gene>
    <name evidence="3" type="ORF">GCM10011614_31510</name>
</gene>
<dbReference type="PANTHER" id="PTHR44757">
    <property type="entry name" value="DIGUANYLATE CYCLASE DGCP"/>
    <property type="match status" value="1"/>
</dbReference>
<dbReference type="EMBL" id="BMZA01000017">
    <property type="protein sequence ID" value="GGZ14172.1"/>
    <property type="molecule type" value="Genomic_DNA"/>
</dbReference>
<dbReference type="AlphaFoldDB" id="A0A918PKG4"/>
<dbReference type="RefSeq" id="WP_189622253.1">
    <property type="nucleotide sequence ID" value="NZ_BMZA01000017.1"/>
</dbReference>
<dbReference type="InterPro" id="IPR043128">
    <property type="entry name" value="Rev_trsase/Diguanyl_cyclase"/>
</dbReference>
<accession>A0A918PKG4</accession>
<evidence type="ECO:0000259" key="2">
    <source>
        <dbReference type="PROSITE" id="PS50887"/>
    </source>
</evidence>
<dbReference type="PROSITE" id="PS50113">
    <property type="entry name" value="PAC"/>
    <property type="match status" value="1"/>
</dbReference>
<dbReference type="Gene3D" id="3.30.450.20">
    <property type="entry name" value="PAS domain"/>
    <property type="match status" value="1"/>
</dbReference>
<dbReference type="Pfam" id="PF00990">
    <property type="entry name" value="GGDEF"/>
    <property type="match status" value="1"/>
</dbReference>
<dbReference type="InterPro" id="IPR013656">
    <property type="entry name" value="PAS_4"/>
</dbReference>
<dbReference type="PROSITE" id="PS50887">
    <property type="entry name" value="GGDEF"/>
    <property type="match status" value="1"/>
</dbReference>
<dbReference type="Pfam" id="PF08448">
    <property type="entry name" value="PAS_4"/>
    <property type="match status" value="1"/>
</dbReference>
<proteinExistence type="predicted"/>